<dbReference type="EMBL" id="AZIL01000352">
    <property type="protein sequence ID" value="EWM28210.1"/>
    <property type="molecule type" value="Genomic_DNA"/>
</dbReference>
<evidence type="ECO:0000313" key="2">
    <source>
        <dbReference type="EMBL" id="EWM28210.1"/>
    </source>
</evidence>
<protein>
    <submittedName>
        <fullName evidence="2">Uncharacterized protein</fullName>
    </submittedName>
</protein>
<evidence type="ECO:0000313" key="3">
    <source>
        <dbReference type="Proteomes" id="UP000019335"/>
    </source>
</evidence>
<keyword evidence="3" id="KW-1185">Reference proteome</keyword>
<reference evidence="2 3" key="1">
    <citation type="journal article" date="2014" name="Mol. Plant">
        <title>Chromosome Scale Genome Assembly and Transcriptome Profiling of Nannochloropsis gaditana in Nitrogen Depletion.</title>
        <authorList>
            <person name="Corteggiani Carpinelli E."/>
            <person name="Telatin A."/>
            <person name="Vitulo N."/>
            <person name="Forcato C."/>
            <person name="D'Angelo M."/>
            <person name="Schiavon R."/>
            <person name="Vezzi A."/>
            <person name="Giacometti G.M."/>
            <person name="Morosinotto T."/>
            <person name="Valle G."/>
        </authorList>
    </citation>
    <scope>NUCLEOTIDE SEQUENCE [LARGE SCALE GENOMIC DNA]</scope>
    <source>
        <strain evidence="2 3">B-31</strain>
    </source>
</reference>
<accession>W7TM84</accession>
<name>W7TM84_9STRA</name>
<gene>
    <name evidence="2" type="ORF">Naga_100004g64</name>
</gene>
<evidence type="ECO:0000256" key="1">
    <source>
        <dbReference type="SAM" id="MobiDB-lite"/>
    </source>
</evidence>
<proteinExistence type="predicted"/>
<feature type="region of interest" description="Disordered" evidence="1">
    <location>
        <begin position="53"/>
        <end position="74"/>
    </location>
</feature>
<dbReference type="AlphaFoldDB" id="W7TM84"/>
<sequence length="118" mass="13551">MFGMEATRQQPAYAHGRSERKVAMVFSWKGRRKIKRNVETRLGVEMDVSEYTGADDWETDDGQGRRRQGKAWERDDVHVSRGDNVDVTAYGGKASSWQNMCMNFDFPQKISNGLKKES</sequence>
<organism evidence="2 3">
    <name type="scientific">Nannochloropsis gaditana</name>
    <dbReference type="NCBI Taxonomy" id="72520"/>
    <lineage>
        <taxon>Eukaryota</taxon>
        <taxon>Sar</taxon>
        <taxon>Stramenopiles</taxon>
        <taxon>Ochrophyta</taxon>
        <taxon>Eustigmatophyceae</taxon>
        <taxon>Eustigmatales</taxon>
        <taxon>Monodopsidaceae</taxon>
        <taxon>Nannochloropsis</taxon>
    </lineage>
</organism>
<dbReference type="Proteomes" id="UP000019335">
    <property type="component" value="Chromosome 5"/>
</dbReference>
<comment type="caution">
    <text evidence="2">The sequence shown here is derived from an EMBL/GenBank/DDBJ whole genome shotgun (WGS) entry which is preliminary data.</text>
</comment>